<evidence type="ECO:0000313" key="5">
    <source>
        <dbReference type="Proteomes" id="UP001642409"/>
    </source>
</evidence>
<reference evidence="4 5" key="2">
    <citation type="submission" date="2024-07" db="EMBL/GenBank/DDBJ databases">
        <authorList>
            <person name="Akdeniz Z."/>
        </authorList>
    </citation>
    <scope>NUCLEOTIDE SEQUENCE [LARGE SCALE GENOMIC DNA]</scope>
</reference>
<feature type="transmembrane region" description="Helical" evidence="2">
    <location>
        <begin position="1159"/>
        <end position="1182"/>
    </location>
</feature>
<dbReference type="Proteomes" id="UP001642409">
    <property type="component" value="Unassembled WGS sequence"/>
</dbReference>
<feature type="region of interest" description="Disordered" evidence="1">
    <location>
        <begin position="1259"/>
        <end position="1343"/>
    </location>
</feature>
<keyword evidence="2" id="KW-0812">Transmembrane</keyword>
<feature type="compositionally biased region" description="Low complexity" evidence="1">
    <location>
        <begin position="1264"/>
        <end position="1302"/>
    </location>
</feature>
<keyword evidence="2" id="KW-0472">Membrane</keyword>
<evidence type="ECO:0000256" key="2">
    <source>
        <dbReference type="SAM" id="Phobius"/>
    </source>
</evidence>
<evidence type="ECO:0000313" key="3">
    <source>
        <dbReference type="EMBL" id="CAI9931494.1"/>
    </source>
</evidence>
<comment type="caution">
    <text evidence="3">The sequence shown here is derived from an EMBL/GenBank/DDBJ whole genome shotgun (WGS) entry which is preliminary data.</text>
</comment>
<protein>
    <submittedName>
        <fullName evidence="4">Hypothetical_protein</fullName>
    </submittedName>
</protein>
<evidence type="ECO:0000313" key="4">
    <source>
        <dbReference type="EMBL" id="CAL6072900.1"/>
    </source>
</evidence>
<keyword evidence="2" id="KW-1133">Transmembrane helix</keyword>
<keyword evidence="5" id="KW-1185">Reference proteome</keyword>
<accession>A0AA86TWI1</accession>
<name>A0AA86TWI1_9EUKA</name>
<organism evidence="3">
    <name type="scientific">Hexamita inflata</name>
    <dbReference type="NCBI Taxonomy" id="28002"/>
    <lineage>
        <taxon>Eukaryota</taxon>
        <taxon>Metamonada</taxon>
        <taxon>Diplomonadida</taxon>
        <taxon>Hexamitidae</taxon>
        <taxon>Hexamitinae</taxon>
        <taxon>Hexamita</taxon>
    </lineage>
</organism>
<dbReference type="EMBL" id="CATOUU010000492">
    <property type="protein sequence ID" value="CAI9931494.1"/>
    <property type="molecule type" value="Genomic_DNA"/>
</dbReference>
<sequence length="1351" mass="151864">MLTLIAQIFTDSMSDCGWMTQGRMWSPMQPCIIEDQIDLGKWKNYGMNINGVATSDMDMTVVNVNRLSNLKQFDDNNNTSIFSLTMMDSEASISNALLIFNVTIDCDQKKDPTDILLISVFDSMFGKLNNISITGQIRLMNFQIEKYKEVRLSRFFGNVGLQTDDRFIDNSTNPTDQMLNNLNSSLRFIIDDNHEVKRLKNGSVVLQSINPLVQNIVNQTLLSRMKLLTCFDSLLDINGNEYPDIPIVSTEPFTEAELNLTELENPYDTTEPVGMDIFVPQISPEKLEIISKFPQINITITDALTDSSYVVPITINFDYKKNPNAAHDFYTRSLVKTNDITHETDGLAEFYYNKKGIKQDFINPQEPEVRVFVSATKTVALWDEQVIICTDGKMFDVVNLSCVDTCEMAQGKFRFQAMCTAQCPDSFYQIVDVTLTHCYFDCPIHLGYVNPADNATTADCIKCGPLEFASPHGCLGNNGSMWQFQKGYFSECPPGLDKNEDNKTCTEPTSCMQNLWLIDVHDHPLSLQKNLELYSYCSDRLYNAAGLHRVMQQNGTNRDLTNRYTWKCETGIEFMNGTCLSSADSTKEDCVASQQDTFDSYSDAALNYNNSALIVCEVMCINGKVNSNGECSDDCEIPLYKQERFGSCNPCVSDIYDGGSYYNRASKKCVVECFNYSIDTKTSANKSPFDQSPRICEQDCSGPLPKRWMHTLTTPITVDGNSVSYNWQCLATCDSVNLLDQDDKCVEQCDPGYLIGEDGKTCVKACKQVIVNDVPREGFYRMVRQIGTKLNETGTWQGQCETLPACQIDQQTIDLKVNNISFRCMDTCNTGFISDRYFKCVPIDNCSFVDRLPKPLFCEEKNDSTHCSYYRKTELITDRKVYVCQTDNCKDSEKVYQNQECVTSCSAHEQYQQLNSKVCGETCGSGIFSKVYQDENGTQVSNDTSRFEYQCVDSCPIPKAKEKVPIFGQKLFQCEDTCQAIFGADKKELFVQANQTCANCTYLNVSFEPPMCVPSCTFTQFSPQLNKFICVDVCPEGTYLYNNNSVQTCVSSCLALNMSVSSDNLTCVAECVFYKKMFNESYCDICKDEDNYVRLDDGKTYCYDVCPGYKSYDPATNTCVQKCPNGQFSYYYLCLDNCPQGYAPANGFCIVSSNKVQNWLYIVFIGIAVVVISVIIIIAIMANKKRRQQTKLKTENRLNKNTMYFARHLDNKVNLTKQQTSIQRTVKKIGMNVEMIDRSKSKTSPKQAKTVEMMNYTDDVLNTSGSGSSGIKKNSSKDQSSTKESSSNRSSNSGRDSGSGSSVKIAIKKPQGKMVEGVGKRKAPSQQLISAIKNDKTGKKRLGGKLDTMVL</sequence>
<evidence type="ECO:0000256" key="1">
    <source>
        <dbReference type="SAM" id="MobiDB-lite"/>
    </source>
</evidence>
<gene>
    <name evidence="3" type="ORF">HINF_LOCUS19139</name>
    <name evidence="4" type="ORF">HINF_LOCUS55844</name>
</gene>
<proteinExistence type="predicted"/>
<reference evidence="3" key="1">
    <citation type="submission" date="2023-06" db="EMBL/GenBank/DDBJ databases">
        <authorList>
            <person name="Kurt Z."/>
        </authorList>
    </citation>
    <scope>NUCLEOTIDE SEQUENCE</scope>
</reference>
<dbReference type="EMBL" id="CAXDID020000298">
    <property type="protein sequence ID" value="CAL6072900.1"/>
    <property type="molecule type" value="Genomic_DNA"/>
</dbReference>